<evidence type="ECO:0000256" key="6">
    <source>
        <dbReference type="SAM" id="Phobius"/>
    </source>
</evidence>
<evidence type="ECO:0000256" key="2">
    <source>
        <dbReference type="ARBA" id="ARBA00022475"/>
    </source>
</evidence>
<evidence type="ECO:0000313" key="9">
    <source>
        <dbReference type="EMBL" id="AWW42031.1"/>
    </source>
</evidence>
<keyword evidence="4 6" id="KW-1133">Transmembrane helix</keyword>
<name>A0A2Z4IS01_9ACTN</name>
<sequence length="81" mass="8289">MAVIGVGTTTGLTVLERTRESGLLRALGLGRRGLRLAIGMEAGLYGAMGGTLGLALGVPYAWLTIRAGNFGAPLLLPYGNC</sequence>
<evidence type="ECO:0000256" key="1">
    <source>
        <dbReference type="ARBA" id="ARBA00004651"/>
    </source>
</evidence>
<accession>A0A2Z4IS01</accession>
<dbReference type="EMBL" id="CP030073">
    <property type="protein sequence ID" value="AWW42031.1"/>
    <property type="molecule type" value="Genomic_DNA"/>
</dbReference>
<evidence type="ECO:0000313" key="10">
    <source>
        <dbReference type="Proteomes" id="UP000249616"/>
    </source>
</evidence>
<dbReference type="Proteomes" id="UP000249616">
    <property type="component" value="Chromosome"/>
</dbReference>
<comment type="subcellular location">
    <subcellularLocation>
        <location evidence="1">Cell membrane</location>
        <topology evidence="1">Multi-pass membrane protein</topology>
    </subcellularLocation>
</comment>
<gene>
    <name evidence="8" type="ORF">DN051_00815</name>
    <name evidence="9" type="ORF">DN051_39995</name>
</gene>
<evidence type="ECO:0000256" key="5">
    <source>
        <dbReference type="ARBA" id="ARBA00023136"/>
    </source>
</evidence>
<keyword evidence="3 6" id="KW-0812">Transmembrane</keyword>
<dbReference type="EMBL" id="CP030073">
    <property type="protein sequence ID" value="AWW35408.1"/>
    <property type="molecule type" value="Genomic_DNA"/>
</dbReference>
<feature type="domain" description="ABC3 transporter permease C-terminal" evidence="7">
    <location>
        <begin position="2"/>
        <end position="79"/>
    </location>
</feature>
<evidence type="ECO:0000256" key="3">
    <source>
        <dbReference type="ARBA" id="ARBA00022692"/>
    </source>
</evidence>
<dbReference type="GO" id="GO:0005886">
    <property type="term" value="C:plasma membrane"/>
    <property type="evidence" value="ECO:0007669"/>
    <property type="project" value="UniProtKB-SubCell"/>
</dbReference>
<dbReference type="InterPro" id="IPR003838">
    <property type="entry name" value="ABC3_permease_C"/>
</dbReference>
<keyword evidence="10" id="KW-1185">Reference proteome</keyword>
<keyword evidence="5 6" id="KW-0472">Membrane</keyword>
<dbReference type="KEGG" id="scad:DN051_00815"/>
<evidence type="ECO:0000256" key="4">
    <source>
        <dbReference type="ARBA" id="ARBA00022989"/>
    </source>
</evidence>
<dbReference type="AlphaFoldDB" id="A0A2Z4IS01"/>
<evidence type="ECO:0000259" key="7">
    <source>
        <dbReference type="Pfam" id="PF02687"/>
    </source>
</evidence>
<evidence type="ECO:0000313" key="8">
    <source>
        <dbReference type="EMBL" id="AWW35408.1"/>
    </source>
</evidence>
<feature type="transmembrane region" description="Helical" evidence="6">
    <location>
        <begin position="42"/>
        <end position="63"/>
    </location>
</feature>
<dbReference type="KEGG" id="scad:DN051_39995"/>
<reference evidence="8 10" key="1">
    <citation type="journal article" date="2019" name="Int. J. Syst. Evol. Microbiol.">
        <title>Streptomyces cadmiisoli sp. nov., a novel actinomycete isolated from cadmium-contaminated soil.</title>
        <authorList>
            <person name="Li K."/>
            <person name="Tang X."/>
            <person name="Zhao J."/>
            <person name="Guo Y."/>
            <person name="Tang Y."/>
            <person name="Gao J."/>
        </authorList>
    </citation>
    <scope>NUCLEOTIDE SEQUENCE [LARGE SCALE GENOMIC DNA]</scope>
    <source>
        <strain evidence="8 10">ZFG47</strain>
    </source>
</reference>
<keyword evidence="2" id="KW-1003">Cell membrane</keyword>
<organism evidence="8 10">
    <name type="scientific">Streptomyces cadmiisoli</name>
    <dbReference type="NCBI Taxonomy" id="2184053"/>
    <lineage>
        <taxon>Bacteria</taxon>
        <taxon>Bacillati</taxon>
        <taxon>Actinomycetota</taxon>
        <taxon>Actinomycetes</taxon>
        <taxon>Kitasatosporales</taxon>
        <taxon>Streptomycetaceae</taxon>
        <taxon>Streptomyces</taxon>
        <taxon>Streptomyces aurantiacus group</taxon>
    </lineage>
</organism>
<proteinExistence type="predicted"/>
<dbReference type="Pfam" id="PF02687">
    <property type="entry name" value="FtsX"/>
    <property type="match status" value="1"/>
</dbReference>
<protein>
    <recommendedName>
        <fullName evidence="7">ABC3 transporter permease C-terminal domain-containing protein</fullName>
    </recommendedName>
</protein>
<dbReference type="RefSeq" id="WP_112437602.1">
    <property type="nucleotide sequence ID" value="NZ_CP030073.1"/>
</dbReference>